<name>A0ACC0YDX8_9ROSI</name>
<organism evidence="1 2">
    <name type="scientific">Pistacia integerrima</name>
    <dbReference type="NCBI Taxonomy" id="434235"/>
    <lineage>
        <taxon>Eukaryota</taxon>
        <taxon>Viridiplantae</taxon>
        <taxon>Streptophyta</taxon>
        <taxon>Embryophyta</taxon>
        <taxon>Tracheophyta</taxon>
        <taxon>Spermatophyta</taxon>
        <taxon>Magnoliopsida</taxon>
        <taxon>eudicotyledons</taxon>
        <taxon>Gunneridae</taxon>
        <taxon>Pentapetalae</taxon>
        <taxon>rosids</taxon>
        <taxon>malvids</taxon>
        <taxon>Sapindales</taxon>
        <taxon>Anacardiaceae</taxon>
        <taxon>Pistacia</taxon>
    </lineage>
</organism>
<sequence length="172" mass="19549">MVSVDQIRKAQRAEGTASILAIGTANPPSYFDQSKFPDIYFNMTNSQHMTELKKKMQRMCDKTMIKKRHMYITNEFVKENPYLREYSTPSLDARQDKATVLISELGKEAANKAIEEWGQPKSKITHLICCTTMGAFLPGIDYRIVKLLGLDLSIKRIMLYQQGCNGGGIRYA</sequence>
<proteinExistence type="predicted"/>
<accession>A0ACC0YDX8</accession>
<protein>
    <submittedName>
        <fullName evidence="1">Uncharacterized protein</fullName>
    </submittedName>
</protein>
<keyword evidence="2" id="KW-1185">Reference proteome</keyword>
<reference evidence="2" key="1">
    <citation type="journal article" date="2023" name="G3 (Bethesda)">
        <title>Genome assembly and association tests identify interacting loci associated with vigor, precocity, and sex in interspecific pistachio rootstocks.</title>
        <authorList>
            <person name="Palmer W."/>
            <person name="Jacygrad E."/>
            <person name="Sagayaradj S."/>
            <person name="Cavanaugh K."/>
            <person name="Han R."/>
            <person name="Bertier L."/>
            <person name="Beede B."/>
            <person name="Kafkas S."/>
            <person name="Golino D."/>
            <person name="Preece J."/>
            <person name="Michelmore R."/>
        </authorList>
    </citation>
    <scope>NUCLEOTIDE SEQUENCE [LARGE SCALE GENOMIC DNA]</scope>
</reference>
<dbReference type="Proteomes" id="UP001163603">
    <property type="component" value="Chromosome 7"/>
</dbReference>
<evidence type="ECO:0000313" key="2">
    <source>
        <dbReference type="Proteomes" id="UP001163603"/>
    </source>
</evidence>
<dbReference type="EMBL" id="CM047742">
    <property type="protein sequence ID" value="KAJ0034342.1"/>
    <property type="molecule type" value="Genomic_DNA"/>
</dbReference>
<comment type="caution">
    <text evidence="1">The sequence shown here is derived from an EMBL/GenBank/DDBJ whole genome shotgun (WGS) entry which is preliminary data.</text>
</comment>
<evidence type="ECO:0000313" key="1">
    <source>
        <dbReference type="EMBL" id="KAJ0034342.1"/>
    </source>
</evidence>
<gene>
    <name evidence="1" type="ORF">Pint_25330</name>
</gene>